<feature type="compositionally biased region" description="Acidic residues" evidence="3">
    <location>
        <begin position="51"/>
        <end position="61"/>
    </location>
</feature>
<sequence>MAPASSRTVMKCKKVEERMQKKKSMARSSATLSTTTCSYSSSSSGTKEVKGEEDDHNEEDICSTPKGKRFRIPEVSTCPPAPKKRRVSITCSSKKSPIAFFSSPDMEIFFFSPIKTVTPSTFTPSGV</sequence>
<accession>A0AAQ3MSK0</accession>
<feature type="region of interest" description="Disordered" evidence="3">
    <location>
        <begin position="1"/>
        <end position="66"/>
    </location>
</feature>
<keyword evidence="1" id="KW-0649">Protein kinase inhibitor</keyword>
<dbReference type="EMBL" id="CP144692">
    <property type="protein sequence ID" value="WVY96380.1"/>
    <property type="molecule type" value="Genomic_DNA"/>
</dbReference>
<dbReference type="GO" id="GO:0005634">
    <property type="term" value="C:nucleus"/>
    <property type="evidence" value="ECO:0007669"/>
    <property type="project" value="TreeGrafter"/>
</dbReference>
<reference evidence="4 5" key="1">
    <citation type="journal article" date="2023" name="Life. Sci Alliance">
        <title>Evolutionary insights into 3D genome organization and epigenetic landscape of Vigna mungo.</title>
        <authorList>
            <person name="Junaid A."/>
            <person name="Singh B."/>
            <person name="Bhatia S."/>
        </authorList>
    </citation>
    <scope>NUCLEOTIDE SEQUENCE [LARGE SCALE GENOMIC DNA]</scope>
    <source>
        <strain evidence="4">Urdbean</strain>
    </source>
</reference>
<evidence type="ECO:0008006" key="6">
    <source>
        <dbReference type="Google" id="ProtNLM"/>
    </source>
</evidence>
<evidence type="ECO:0000256" key="3">
    <source>
        <dbReference type="SAM" id="MobiDB-lite"/>
    </source>
</evidence>
<keyword evidence="2" id="KW-0131">Cell cycle</keyword>
<dbReference type="PANTHER" id="PTHR33142">
    <property type="entry name" value="CYCLIN-DEPENDENT PROTEIN KINASE INHIBITOR SMR13"/>
    <property type="match status" value="1"/>
</dbReference>
<keyword evidence="5" id="KW-1185">Reference proteome</keyword>
<dbReference type="GO" id="GO:0032875">
    <property type="term" value="P:regulation of DNA endoreduplication"/>
    <property type="evidence" value="ECO:0007669"/>
    <property type="project" value="InterPro"/>
</dbReference>
<dbReference type="PANTHER" id="PTHR33142:SF28">
    <property type="entry name" value="CYCLIN-DEPENDENT PROTEIN KINASE INHIBITOR SMR13"/>
    <property type="match status" value="1"/>
</dbReference>
<name>A0AAQ3MSK0_VIGMU</name>
<dbReference type="GO" id="GO:0004860">
    <property type="term" value="F:protein kinase inhibitor activity"/>
    <property type="evidence" value="ECO:0007669"/>
    <property type="project" value="UniProtKB-KW"/>
</dbReference>
<feature type="compositionally biased region" description="Low complexity" evidence="3">
    <location>
        <begin position="28"/>
        <end position="46"/>
    </location>
</feature>
<organism evidence="4 5">
    <name type="scientific">Vigna mungo</name>
    <name type="common">Black gram</name>
    <name type="synonym">Phaseolus mungo</name>
    <dbReference type="NCBI Taxonomy" id="3915"/>
    <lineage>
        <taxon>Eukaryota</taxon>
        <taxon>Viridiplantae</taxon>
        <taxon>Streptophyta</taxon>
        <taxon>Embryophyta</taxon>
        <taxon>Tracheophyta</taxon>
        <taxon>Spermatophyta</taxon>
        <taxon>Magnoliopsida</taxon>
        <taxon>eudicotyledons</taxon>
        <taxon>Gunneridae</taxon>
        <taxon>Pentapetalae</taxon>
        <taxon>rosids</taxon>
        <taxon>fabids</taxon>
        <taxon>Fabales</taxon>
        <taxon>Fabaceae</taxon>
        <taxon>Papilionoideae</taxon>
        <taxon>50 kb inversion clade</taxon>
        <taxon>NPAAA clade</taxon>
        <taxon>indigoferoid/millettioid clade</taxon>
        <taxon>Phaseoleae</taxon>
        <taxon>Vigna</taxon>
    </lineage>
</organism>
<proteinExistence type="predicted"/>
<protein>
    <recommendedName>
        <fullName evidence="6">Cyclin-dependent protein kinase inhibitor SMR13</fullName>
    </recommendedName>
</protein>
<dbReference type="AlphaFoldDB" id="A0AAQ3MSK0"/>
<dbReference type="Proteomes" id="UP001374535">
    <property type="component" value="Chromosome 9"/>
</dbReference>
<dbReference type="InterPro" id="IPR040389">
    <property type="entry name" value="SMR"/>
</dbReference>
<evidence type="ECO:0000256" key="2">
    <source>
        <dbReference type="ARBA" id="ARBA00023306"/>
    </source>
</evidence>
<gene>
    <name evidence="4" type="ORF">V8G54_028531</name>
</gene>
<evidence type="ECO:0000313" key="4">
    <source>
        <dbReference type="EMBL" id="WVY96380.1"/>
    </source>
</evidence>
<evidence type="ECO:0000313" key="5">
    <source>
        <dbReference type="Proteomes" id="UP001374535"/>
    </source>
</evidence>
<evidence type="ECO:0000256" key="1">
    <source>
        <dbReference type="ARBA" id="ARBA00023013"/>
    </source>
</evidence>